<dbReference type="SUPFAM" id="SSF103473">
    <property type="entry name" value="MFS general substrate transporter"/>
    <property type="match status" value="1"/>
</dbReference>
<gene>
    <name evidence="10" type="ORF">IQ63_33730</name>
</gene>
<protein>
    <recommendedName>
        <fullName evidence="12">Major Facilitator Superfamily protein</fullName>
    </recommendedName>
</protein>
<evidence type="ECO:0008006" key="12">
    <source>
        <dbReference type="Google" id="ProtNLM"/>
    </source>
</evidence>
<sequence>MPLIVTAMLSMTLGYVWFLVSAGSSPAYAASMFPSLVLLGGGFAFGYGAIMAQATEGIDDAEQGLASGLVQTSGQVGGALVLAVLTAVLAGAGDSGADFTAYRPGLNLVTGVAAMGLLLNVVPVLRVGRDRKVARRPDALSGPWQDHEPAVRPSAIDTPPRTPSAATANGRRAPAG</sequence>
<dbReference type="PANTHER" id="PTHR42718">
    <property type="entry name" value="MAJOR FACILITATOR SUPERFAMILY MULTIDRUG TRANSPORTER MFSC"/>
    <property type="match status" value="1"/>
</dbReference>
<evidence type="ECO:0000256" key="9">
    <source>
        <dbReference type="SAM" id="Phobius"/>
    </source>
</evidence>
<keyword evidence="2" id="KW-0813">Transport</keyword>
<dbReference type="RefSeq" id="WP_050373979.1">
    <property type="nucleotide sequence ID" value="NZ_KQ257831.1"/>
</dbReference>
<dbReference type="PANTHER" id="PTHR42718:SF46">
    <property type="entry name" value="BLR6921 PROTEIN"/>
    <property type="match status" value="1"/>
</dbReference>
<dbReference type="EMBL" id="JPPY01000191">
    <property type="protein sequence ID" value="KND28183.1"/>
    <property type="molecule type" value="Genomic_DNA"/>
</dbReference>
<evidence type="ECO:0000256" key="3">
    <source>
        <dbReference type="ARBA" id="ARBA00022475"/>
    </source>
</evidence>
<dbReference type="GO" id="GO:0046677">
    <property type="term" value="P:response to antibiotic"/>
    <property type="evidence" value="ECO:0007669"/>
    <property type="project" value="UniProtKB-KW"/>
</dbReference>
<comment type="caution">
    <text evidence="10">The sequence shown here is derived from an EMBL/GenBank/DDBJ whole genome shotgun (WGS) entry which is preliminary data.</text>
</comment>
<evidence type="ECO:0000256" key="6">
    <source>
        <dbReference type="ARBA" id="ARBA00023136"/>
    </source>
</evidence>
<keyword evidence="5 9" id="KW-1133">Transmembrane helix</keyword>
<dbReference type="InterPro" id="IPR036259">
    <property type="entry name" value="MFS_trans_sf"/>
</dbReference>
<evidence type="ECO:0000256" key="5">
    <source>
        <dbReference type="ARBA" id="ARBA00022989"/>
    </source>
</evidence>
<feature type="transmembrane region" description="Helical" evidence="9">
    <location>
        <begin position="73"/>
        <end position="93"/>
    </location>
</feature>
<dbReference type="Proteomes" id="UP000037151">
    <property type="component" value="Unassembled WGS sequence"/>
</dbReference>
<evidence type="ECO:0000256" key="4">
    <source>
        <dbReference type="ARBA" id="ARBA00022692"/>
    </source>
</evidence>
<proteinExistence type="predicted"/>
<feature type="transmembrane region" description="Helical" evidence="9">
    <location>
        <begin position="105"/>
        <end position="125"/>
    </location>
</feature>
<dbReference type="Gene3D" id="1.20.1250.20">
    <property type="entry name" value="MFS general substrate transporter like domains"/>
    <property type="match status" value="1"/>
</dbReference>
<evidence type="ECO:0000256" key="1">
    <source>
        <dbReference type="ARBA" id="ARBA00004651"/>
    </source>
</evidence>
<evidence type="ECO:0000256" key="2">
    <source>
        <dbReference type="ARBA" id="ARBA00022448"/>
    </source>
</evidence>
<dbReference type="GO" id="GO:0005886">
    <property type="term" value="C:plasma membrane"/>
    <property type="evidence" value="ECO:0007669"/>
    <property type="project" value="UniProtKB-SubCell"/>
</dbReference>
<accession>A0A0L0JRJ5</accession>
<dbReference type="PATRIC" id="fig|42234.21.peg.6949"/>
<feature type="transmembrane region" description="Helical" evidence="9">
    <location>
        <begin position="32"/>
        <end position="52"/>
    </location>
</feature>
<keyword evidence="3" id="KW-1003">Cell membrane</keyword>
<evidence type="ECO:0000313" key="11">
    <source>
        <dbReference type="Proteomes" id="UP000037151"/>
    </source>
</evidence>
<name>A0A0L0JRJ5_9ACTN</name>
<evidence type="ECO:0000256" key="8">
    <source>
        <dbReference type="SAM" id="MobiDB-lite"/>
    </source>
</evidence>
<comment type="subcellular location">
    <subcellularLocation>
        <location evidence="1">Cell membrane</location>
        <topology evidence="1">Multi-pass membrane protein</topology>
    </subcellularLocation>
</comment>
<organism evidence="10 11">
    <name type="scientific">Streptomyces acidiscabies</name>
    <dbReference type="NCBI Taxonomy" id="42234"/>
    <lineage>
        <taxon>Bacteria</taxon>
        <taxon>Bacillati</taxon>
        <taxon>Actinomycetota</taxon>
        <taxon>Actinomycetes</taxon>
        <taxon>Kitasatosporales</taxon>
        <taxon>Streptomycetaceae</taxon>
        <taxon>Streptomyces</taxon>
    </lineage>
</organism>
<keyword evidence="4 9" id="KW-0812">Transmembrane</keyword>
<evidence type="ECO:0000256" key="7">
    <source>
        <dbReference type="ARBA" id="ARBA00023251"/>
    </source>
</evidence>
<feature type="region of interest" description="Disordered" evidence="8">
    <location>
        <begin position="135"/>
        <end position="176"/>
    </location>
</feature>
<keyword evidence="6 9" id="KW-0472">Membrane</keyword>
<reference evidence="11" key="1">
    <citation type="submission" date="2014-07" db="EMBL/GenBank/DDBJ databases">
        <title>Genome sequencing of plant-pathogenic Streptomyces species.</title>
        <authorList>
            <person name="Harrison J."/>
            <person name="Sapp M."/>
            <person name="Thwaites R."/>
            <person name="Studholme D.J."/>
        </authorList>
    </citation>
    <scope>NUCLEOTIDE SEQUENCE [LARGE SCALE GENOMIC DNA]</scope>
    <source>
        <strain evidence="11">NCPPB 4445</strain>
    </source>
</reference>
<evidence type="ECO:0000313" key="10">
    <source>
        <dbReference type="EMBL" id="KND28183.1"/>
    </source>
</evidence>
<dbReference type="AlphaFoldDB" id="A0A0L0JRJ5"/>
<dbReference type="OrthoDB" id="7375466at2"/>
<keyword evidence="7" id="KW-0046">Antibiotic resistance</keyword>